<evidence type="ECO:0000256" key="4">
    <source>
        <dbReference type="ARBA" id="ARBA00023082"/>
    </source>
</evidence>
<proteinExistence type="inferred from homology"/>
<evidence type="ECO:0000256" key="3">
    <source>
        <dbReference type="ARBA" id="ARBA00023015"/>
    </source>
</evidence>
<comment type="similarity">
    <text evidence="1">Belongs to the sigma-70 factor family. ECF subfamily.</text>
</comment>
<comment type="subunit">
    <text evidence="2">Interacts transiently with the RNA polymerase catalytic core formed by RpoA, RpoB, RpoC and RpoZ (2 alpha, 1 beta, 1 beta' and 1 omega subunit) to form the RNA polymerase holoenzyme that can initiate transcription.</text>
</comment>
<dbReference type="Pfam" id="PF04542">
    <property type="entry name" value="Sigma70_r2"/>
    <property type="match status" value="1"/>
</dbReference>
<reference evidence="9" key="1">
    <citation type="submission" date="2020-02" db="EMBL/GenBank/DDBJ databases">
        <authorList>
            <person name="Meier V. D."/>
        </authorList>
    </citation>
    <scope>NUCLEOTIDE SEQUENCE</scope>
    <source>
        <strain evidence="9">AVDCRST_MAG54</strain>
    </source>
</reference>
<evidence type="ECO:0000313" key="9">
    <source>
        <dbReference type="EMBL" id="CAA9225873.1"/>
    </source>
</evidence>
<dbReference type="InterPro" id="IPR013325">
    <property type="entry name" value="RNA_pol_sigma_r2"/>
</dbReference>
<dbReference type="SUPFAM" id="SSF88659">
    <property type="entry name" value="Sigma3 and sigma4 domains of RNA polymerase sigma factors"/>
    <property type="match status" value="1"/>
</dbReference>
<dbReference type="InterPro" id="IPR013249">
    <property type="entry name" value="RNA_pol_sigma70_r4_t2"/>
</dbReference>
<dbReference type="SUPFAM" id="SSF54427">
    <property type="entry name" value="NTF2-like"/>
    <property type="match status" value="1"/>
</dbReference>
<keyword evidence="3" id="KW-0805">Transcription regulation</keyword>
<dbReference type="InterPro" id="IPR037401">
    <property type="entry name" value="SnoaL-like"/>
</dbReference>
<dbReference type="PANTHER" id="PTHR30173:SF43">
    <property type="entry name" value="ECF RNA POLYMERASE SIGMA FACTOR SIGI-RELATED"/>
    <property type="match status" value="1"/>
</dbReference>
<dbReference type="InterPro" id="IPR032710">
    <property type="entry name" value="NTF2-like_dom_sf"/>
</dbReference>
<dbReference type="Gene3D" id="1.10.10.10">
    <property type="entry name" value="Winged helix-like DNA-binding domain superfamily/Winged helix DNA-binding domain"/>
    <property type="match status" value="1"/>
</dbReference>
<accession>A0A6J4HLR7</accession>
<dbReference type="GO" id="GO:0016987">
    <property type="term" value="F:sigma factor activity"/>
    <property type="evidence" value="ECO:0007669"/>
    <property type="project" value="UniProtKB-KW"/>
</dbReference>
<dbReference type="GO" id="GO:0006352">
    <property type="term" value="P:DNA-templated transcription initiation"/>
    <property type="evidence" value="ECO:0007669"/>
    <property type="project" value="InterPro"/>
</dbReference>
<name>A0A6J4HLR7_9PSEU</name>
<organism evidence="9">
    <name type="scientific">uncultured Actinomycetospora sp</name>
    <dbReference type="NCBI Taxonomy" id="1135996"/>
    <lineage>
        <taxon>Bacteria</taxon>
        <taxon>Bacillati</taxon>
        <taxon>Actinomycetota</taxon>
        <taxon>Actinomycetes</taxon>
        <taxon>Pseudonocardiales</taxon>
        <taxon>Pseudonocardiaceae</taxon>
        <taxon>Actinomycetospora</taxon>
        <taxon>environmental samples</taxon>
    </lineage>
</organism>
<dbReference type="GO" id="GO:0003677">
    <property type="term" value="F:DNA binding"/>
    <property type="evidence" value="ECO:0007669"/>
    <property type="project" value="InterPro"/>
</dbReference>
<dbReference type="PANTHER" id="PTHR30173">
    <property type="entry name" value="SIGMA 19 FACTOR"/>
    <property type="match status" value="1"/>
</dbReference>
<dbReference type="InterPro" id="IPR007627">
    <property type="entry name" value="RNA_pol_sigma70_r2"/>
</dbReference>
<protein>
    <submittedName>
        <fullName evidence="9">RNA polymerase sigma factor</fullName>
    </submittedName>
</protein>
<dbReference type="SUPFAM" id="SSF88946">
    <property type="entry name" value="Sigma2 domain of RNA polymerase sigma factors"/>
    <property type="match status" value="1"/>
</dbReference>
<evidence type="ECO:0000256" key="1">
    <source>
        <dbReference type="ARBA" id="ARBA00010641"/>
    </source>
</evidence>
<dbReference type="InterPro" id="IPR014284">
    <property type="entry name" value="RNA_pol_sigma-70_dom"/>
</dbReference>
<sequence length="290" mass="31075">MDQDEDMEVAAGFEQHRPRLRALAERLLGSGADAEDAVQDSWLRLRRVEATEIDNLGGWLTTVTSRICLDRLRARYARPETLDVPDLDLAGPDDPATDAVVADSVGRAVAVVLDSLSPAERVAFVLHDVFAVPFDEIASVLGRSTDATRKLAGRARRRAQLGAADDQPDLAGRREVIARFLDALREGDVSAMLALLAPDATRHVDPVLLAPGRPSTVHGARAIAEEARRFAAAARRARPATVDGHPGAAVLHHGVPTLVLAFGFAGDRIDVLEIIAAPERLRLLTVDAAA</sequence>
<dbReference type="EMBL" id="CADCTH010000108">
    <property type="protein sequence ID" value="CAA9225873.1"/>
    <property type="molecule type" value="Genomic_DNA"/>
</dbReference>
<dbReference type="InterPro" id="IPR013324">
    <property type="entry name" value="RNA_pol_sigma_r3/r4-like"/>
</dbReference>
<feature type="domain" description="RNA polymerase sigma factor 70 region 4 type 2" evidence="7">
    <location>
        <begin position="109"/>
        <end position="158"/>
    </location>
</feature>
<keyword evidence="5" id="KW-0804">Transcription</keyword>
<dbReference type="Pfam" id="PF12680">
    <property type="entry name" value="SnoaL_2"/>
    <property type="match status" value="1"/>
</dbReference>
<evidence type="ECO:0000259" key="8">
    <source>
        <dbReference type="Pfam" id="PF12680"/>
    </source>
</evidence>
<feature type="domain" description="SnoaL-like" evidence="8">
    <location>
        <begin position="178"/>
        <end position="243"/>
    </location>
</feature>
<keyword evidence="4" id="KW-0731">Sigma factor</keyword>
<evidence type="ECO:0000256" key="5">
    <source>
        <dbReference type="ARBA" id="ARBA00023163"/>
    </source>
</evidence>
<dbReference type="Gene3D" id="3.10.450.50">
    <property type="match status" value="1"/>
</dbReference>
<dbReference type="NCBIfam" id="TIGR02937">
    <property type="entry name" value="sigma70-ECF"/>
    <property type="match status" value="1"/>
</dbReference>
<dbReference type="Gene3D" id="1.10.1740.10">
    <property type="match status" value="1"/>
</dbReference>
<dbReference type="InterPro" id="IPR036388">
    <property type="entry name" value="WH-like_DNA-bd_sf"/>
</dbReference>
<dbReference type="AlphaFoldDB" id="A0A6J4HLR7"/>
<evidence type="ECO:0000259" key="7">
    <source>
        <dbReference type="Pfam" id="PF08281"/>
    </source>
</evidence>
<evidence type="ECO:0000259" key="6">
    <source>
        <dbReference type="Pfam" id="PF04542"/>
    </source>
</evidence>
<dbReference type="Pfam" id="PF08281">
    <property type="entry name" value="Sigma70_r4_2"/>
    <property type="match status" value="1"/>
</dbReference>
<feature type="domain" description="RNA polymerase sigma-70 region 2" evidence="6">
    <location>
        <begin position="13"/>
        <end position="75"/>
    </location>
</feature>
<evidence type="ECO:0000256" key="2">
    <source>
        <dbReference type="ARBA" id="ARBA00011344"/>
    </source>
</evidence>
<dbReference type="InterPro" id="IPR052704">
    <property type="entry name" value="ECF_Sigma-70_Domain"/>
</dbReference>
<gene>
    <name evidence="9" type="ORF">AVDCRST_MAG54-785</name>
</gene>